<feature type="signal peptide" evidence="2">
    <location>
        <begin position="1"/>
        <end position="20"/>
    </location>
</feature>
<evidence type="ECO:0000313" key="3">
    <source>
        <dbReference type="EMBL" id="CAI2362521.1"/>
    </source>
</evidence>
<evidence type="ECO:0000313" key="4">
    <source>
        <dbReference type="Proteomes" id="UP001295684"/>
    </source>
</evidence>
<accession>A0AAD1X9D7</accession>
<keyword evidence="4" id="KW-1185">Reference proteome</keyword>
<feature type="compositionally biased region" description="Gly residues" evidence="1">
    <location>
        <begin position="55"/>
        <end position="72"/>
    </location>
</feature>
<feature type="compositionally biased region" description="Low complexity" evidence="1">
    <location>
        <begin position="34"/>
        <end position="54"/>
    </location>
</feature>
<comment type="caution">
    <text evidence="3">The sequence shown here is derived from an EMBL/GenBank/DDBJ whole genome shotgun (WGS) entry which is preliminary data.</text>
</comment>
<reference evidence="3" key="1">
    <citation type="submission" date="2023-07" db="EMBL/GenBank/DDBJ databases">
        <authorList>
            <consortium name="AG Swart"/>
            <person name="Singh M."/>
            <person name="Singh A."/>
            <person name="Seah K."/>
            <person name="Emmerich C."/>
        </authorList>
    </citation>
    <scope>NUCLEOTIDE SEQUENCE</scope>
    <source>
        <strain evidence="3">DP1</strain>
    </source>
</reference>
<dbReference type="EMBL" id="CAMPGE010003677">
    <property type="protein sequence ID" value="CAI2362521.1"/>
    <property type="molecule type" value="Genomic_DNA"/>
</dbReference>
<dbReference type="AlphaFoldDB" id="A0AAD1X9D7"/>
<proteinExistence type="predicted"/>
<gene>
    <name evidence="3" type="ORF">ECRASSUSDP1_LOCUS3845</name>
</gene>
<sequence>MKTSIIFVLTLLIAISTVAAFRFRQGGPPGGPQGSDMGPPLDSNGTDSSDWDMSGDGGCGGPGDMSGFGGDNGTDFSYDGSDMGPGDLSGDFDPSSMNMSGPPPQDGNGTVTRRMQTFRRLQSLRQ</sequence>
<protein>
    <submittedName>
        <fullName evidence="3">Uncharacterized protein</fullName>
    </submittedName>
</protein>
<feature type="chain" id="PRO_5042248455" evidence="2">
    <location>
        <begin position="21"/>
        <end position="126"/>
    </location>
</feature>
<feature type="region of interest" description="Disordered" evidence="1">
    <location>
        <begin position="23"/>
        <end position="114"/>
    </location>
</feature>
<evidence type="ECO:0000256" key="2">
    <source>
        <dbReference type="SAM" id="SignalP"/>
    </source>
</evidence>
<keyword evidence="2" id="KW-0732">Signal</keyword>
<organism evidence="3 4">
    <name type="scientific">Euplotes crassus</name>
    <dbReference type="NCBI Taxonomy" id="5936"/>
    <lineage>
        <taxon>Eukaryota</taxon>
        <taxon>Sar</taxon>
        <taxon>Alveolata</taxon>
        <taxon>Ciliophora</taxon>
        <taxon>Intramacronucleata</taxon>
        <taxon>Spirotrichea</taxon>
        <taxon>Hypotrichia</taxon>
        <taxon>Euplotida</taxon>
        <taxon>Euplotidae</taxon>
        <taxon>Moneuplotes</taxon>
    </lineage>
</organism>
<name>A0AAD1X9D7_EUPCR</name>
<dbReference type="Proteomes" id="UP001295684">
    <property type="component" value="Unassembled WGS sequence"/>
</dbReference>
<evidence type="ECO:0000256" key="1">
    <source>
        <dbReference type="SAM" id="MobiDB-lite"/>
    </source>
</evidence>